<evidence type="ECO:0000313" key="2">
    <source>
        <dbReference type="Proteomes" id="UP001281614"/>
    </source>
</evidence>
<protein>
    <submittedName>
        <fullName evidence="1">Uncharacterized protein</fullName>
    </submittedName>
</protein>
<dbReference type="Proteomes" id="UP001281614">
    <property type="component" value="Unassembled WGS sequence"/>
</dbReference>
<dbReference type="AlphaFoldDB" id="A0AAE0D691"/>
<sequence>MDSCEFLLDSLRGWKLGTLMNFKYRDIEIAVVRDPEDYKQTALAATINVKQNKR</sequence>
<comment type="caution">
    <text evidence="1">The sequence shown here is derived from an EMBL/GenBank/DDBJ whole genome shotgun (WGS) entry which is preliminary data.</text>
</comment>
<reference evidence="1" key="1">
    <citation type="submission" date="2023-02" db="EMBL/GenBank/DDBJ databases">
        <title>Colletotrichum kahawae CIFC_Que2 genome sequencing and assembly.</title>
        <authorList>
            <person name="Baroncelli R."/>
        </authorList>
    </citation>
    <scope>NUCLEOTIDE SEQUENCE</scope>
    <source>
        <strain evidence="1">CIFC_Que2</strain>
    </source>
</reference>
<accession>A0AAE0D691</accession>
<keyword evidence="2" id="KW-1185">Reference proteome</keyword>
<name>A0AAE0D691_COLKA</name>
<dbReference type="EMBL" id="VYYT01000185">
    <property type="protein sequence ID" value="KAK2758920.1"/>
    <property type="molecule type" value="Genomic_DNA"/>
</dbReference>
<evidence type="ECO:0000313" key="1">
    <source>
        <dbReference type="EMBL" id="KAK2758920.1"/>
    </source>
</evidence>
<organism evidence="1 2">
    <name type="scientific">Colletotrichum kahawae</name>
    <name type="common">Coffee berry disease fungus</name>
    <dbReference type="NCBI Taxonomy" id="34407"/>
    <lineage>
        <taxon>Eukaryota</taxon>
        <taxon>Fungi</taxon>
        <taxon>Dikarya</taxon>
        <taxon>Ascomycota</taxon>
        <taxon>Pezizomycotina</taxon>
        <taxon>Sordariomycetes</taxon>
        <taxon>Hypocreomycetidae</taxon>
        <taxon>Glomerellales</taxon>
        <taxon>Glomerellaceae</taxon>
        <taxon>Colletotrichum</taxon>
        <taxon>Colletotrichum gloeosporioides species complex</taxon>
    </lineage>
</organism>
<proteinExistence type="predicted"/>
<gene>
    <name evidence="1" type="ORF">CKAH01_16748</name>
</gene>